<comment type="caution">
    <text evidence="1">The sequence shown here is derived from an EMBL/GenBank/DDBJ whole genome shotgun (WGS) entry which is preliminary data.</text>
</comment>
<evidence type="ECO:0000313" key="2">
    <source>
        <dbReference type="EMBL" id="MEC0487093.1"/>
    </source>
</evidence>
<protein>
    <submittedName>
        <fullName evidence="1">Uncharacterized protein</fullName>
    </submittedName>
</protein>
<reference evidence="2 4" key="3">
    <citation type="submission" date="2023-03" db="EMBL/GenBank/DDBJ databases">
        <title>Agriculturally important microbes genome sequencing.</title>
        <authorList>
            <person name="Dunlap C."/>
        </authorList>
    </citation>
    <scope>NUCLEOTIDE SEQUENCE [LARGE SCALE GENOMIC DNA]</scope>
    <source>
        <strain evidence="2 4">CBP-3203</strain>
    </source>
</reference>
<reference evidence="1 3" key="1">
    <citation type="journal article" date="2015" name="Int. J. Syst. Evol. Microbiol.">
        <title>Bacillus glycinifermentans sp. nov., isolated from fermented soybean paste.</title>
        <authorList>
            <person name="Kim S.J."/>
            <person name="Dunlap C.A."/>
            <person name="Kwon S.W."/>
            <person name="Rooney A.P."/>
        </authorList>
    </citation>
    <scope>NUCLEOTIDE SEQUENCE [LARGE SCALE GENOMIC DNA]</scope>
    <source>
        <strain evidence="1 3">GO-13</strain>
    </source>
</reference>
<gene>
    <name evidence="1" type="ORF">AB447_208735</name>
    <name evidence="2" type="ORF">P8828_20275</name>
</gene>
<dbReference type="OrthoDB" id="7069048at2"/>
<dbReference type="EMBL" id="LECW02000082">
    <property type="protein sequence ID" value="KRT87042.1"/>
    <property type="molecule type" value="Genomic_DNA"/>
</dbReference>
<proteinExistence type="predicted"/>
<dbReference type="EMBL" id="JARRTL010000027">
    <property type="protein sequence ID" value="MEC0487093.1"/>
    <property type="molecule type" value="Genomic_DNA"/>
</dbReference>
<dbReference type="Proteomes" id="UP000036168">
    <property type="component" value="Unassembled WGS sequence"/>
</dbReference>
<evidence type="ECO:0000313" key="3">
    <source>
        <dbReference type="Proteomes" id="UP000036168"/>
    </source>
</evidence>
<dbReference type="Proteomes" id="UP001341297">
    <property type="component" value="Unassembled WGS sequence"/>
</dbReference>
<evidence type="ECO:0000313" key="4">
    <source>
        <dbReference type="Proteomes" id="UP001341297"/>
    </source>
</evidence>
<sequence>MTQDSFKDFVNQIFQDEHSHISRTGLIPVEDVYSKKPNLEKRIEKLCELLSLPDDKNLYYSQKGVMGKYVYLDESFYFTFWSLEREYIEQFVQKGFHKKKDYCKKLLNDRDFGRLLSINDKVIGFHLFELHYKKIPVDERKALFIDIYSRSEYGFSDLDKEMVEEVLRLPTPKEFMLPPALDQAILTVYRGQGLKSTSYDEAFSWTLSEEVARFFANRFSGNGTVFKGKVKREDVVGYVEREEEILVFPGSVFDIERIQG</sequence>
<accession>A0A0T6BIB2</accession>
<evidence type="ECO:0000313" key="1">
    <source>
        <dbReference type="EMBL" id="KRT87042.1"/>
    </source>
</evidence>
<dbReference type="AlphaFoldDB" id="A0A0T6BIB2"/>
<reference evidence="1" key="2">
    <citation type="submission" date="2015-10" db="EMBL/GenBank/DDBJ databases">
        <authorList>
            <person name="Gilbert D.G."/>
        </authorList>
    </citation>
    <scope>NUCLEOTIDE SEQUENCE</scope>
    <source>
        <strain evidence="1">GO-13</strain>
    </source>
</reference>
<dbReference type="RefSeq" id="WP_053075396.1">
    <property type="nucleotide sequence ID" value="NZ_JARRTL010000027.1"/>
</dbReference>
<name>A0A0T6BIB2_9BACI</name>
<organism evidence="1 3">
    <name type="scientific">Bacillus glycinifermentans</name>
    <dbReference type="NCBI Taxonomy" id="1664069"/>
    <lineage>
        <taxon>Bacteria</taxon>
        <taxon>Bacillati</taxon>
        <taxon>Bacillota</taxon>
        <taxon>Bacilli</taxon>
        <taxon>Bacillales</taxon>
        <taxon>Bacillaceae</taxon>
        <taxon>Bacillus</taxon>
    </lineage>
</organism>
<keyword evidence="4" id="KW-1185">Reference proteome</keyword>